<keyword evidence="1" id="KW-0812">Transmembrane</keyword>
<feature type="transmembrane region" description="Helical" evidence="1">
    <location>
        <begin position="234"/>
        <end position="259"/>
    </location>
</feature>
<gene>
    <name evidence="3" type="ORF">COS99_08790</name>
</gene>
<dbReference type="EMBL" id="PEWV01000078">
    <property type="protein sequence ID" value="PIU40805.1"/>
    <property type="molecule type" value="Genomic_DNA"/>
</dbReference>
<evidence type="ECO:0000256" key="1">
    <source>
        <dbReference type="SAM" id="Phobius"/>
    </source>
</evidence>
<dbReference type="GO" id="GO:0016747">
    <property type="term" value="F:acyltransferase activity, transferring groups other than amino-acyl groups"/>
    <property type="evidence" value="ECO:0007669"/>
    <property type="project" value="InterPro"/>
</dbReference>
<dbReference type="AlphaFoldDB" id="A0A2J0KQX0"/>
<feature type="transmembrane region" description="Helical" evidence="1">
    <location>
        <begin position="271"/>
        <end position="292"/>
    </location>
</feature>
<sequence>MKRITWIDTAKAFGIFLVILGHQAIDPNILTWIYSFRMPLFFFISGYLFEPSKYPIFSPFCVKKIRTLIVLYFFFAALSYLFWLLAVRKLATHGFSLNTDPLKPFIGIFYGIGSGGWGAPLNTVLWFLPCLFVTEILIWKLNCSFQKQYLPFVLIGLASLSVLVTISKLPRLPWSVDVALAGSVFYGLGFLYKDFIVKWMAKRYFIISLGAFFILNLWVGSLNGRVVDMNSNNYGNIVLFYISGIAGILFLIGISNLVARNKLFDFIGQNTLVIMCLGGVSFLLLKSIIYLFKGSLPVTSGLPVLMGITYSGLQILLLIPAIYLVNKFLPFIIGRQQKS</sequence>
<feature type="transmembrane region" description="Helical" evidence="1">
    <location>
        <begin position="304"/>
        <end position="325"/>
    </location>
</feature>
<dbReference type="PANTHER" id="PTHR37312">
    <property type="entry name" value="MEMBRANE-BOUND ACYLTRANSFERASE YKRP-RELATED"/>
    <property type="match status" value="1"/>
</dbReference>
<protein>
    <recommendedName>
        <fullName evidence="2">Acyltransferase 3 domain-containing protein</fullName>
    </recommendedName>
</protein>
<feature type="transmembrane region" description="Helical" evidence="1">
    <location>
        <begin position="69"/>
        <end position="87"/>
    </location>
</feature>
<evidence type="ECO:0000259" key="2">
    <source>
        <dbReference type="Pfam" id="PF01757"/>
    </source>
</evidence>
<feature type="transmembrane region" description="Helical" evidence="1">
    <location>
        <begin position="172"/>
        <end position="192"/>
    </location>
</feature>
<accession>A0A2J0KQX0</accession>
<dbReference type="Pfam" id="PF01757">
    <property type="entry name" value="Acyl_transf_3"/>
    <property type="match status" value="1"/>
</dbReference>
<reference evidence="3 4" key="1">
    <citation type="submission" date="2017-09" db="EMBL/GenBank/DDBJ databases">
        <title>Depth-based differentiation of microbial function through sediment-hosted aquifers and enrichment of novel symbionts in the deep terrestrial subsurface.</title>
        <authorList>
            <person name="Probst A.J."/>
            <person name="Ladd B."/>
            <person name="Jarett J.K."/>
            <person name="Geller-Mcgrath D.E."/>
            <person name="Sieber C.M."/>
            <person name="Emerson J.B."/>
            <person name="Anantharaman K."/>
            <person name="Thomas B.C."/>
            <person name="Malmstrom R."/>
            <person name="Stieglmeier M."/>
            <person name="Klingl A."/>
            <person name="Woyke T."/>
            <person name="Ryan C.M."/>
            <person name="Banfield J.F."/>
        </authorList>
    </citation>
    <scope>NUCLEOTIDE SEQUENCE [LARGE SCALE GENOMIC DNA]</scope>
    <source>
        <strain evidence="3">CG07_land_8_20_14_0_80_42_15</strain>
    </source>
</reference>
<keyword evidence="1" id="KW-1133">Transmembrane helix</keyword>
<evidence type="ECO:0000313" key="3">
    <source>
        <dbReference type="EMBL" id="PIU40805.1"/>
    </source>
</evidence>
<name>A0A2J0KQX0_9BACT</name>
<feature type="transmembrane region" description="Helical" evidence="1">
    <location>
        <begin position="204"/>
        <end position="222"/>
    </location>
</feature>
<dbReference type="Proteomes" id="UP000230052">
    <property type="component" value="Unassembled WGS sequence"/>
</dbReference>
<comment type="caution">
    <text evidence="3">The sequence shown here is derived from an EMBL/GenBank/DDBJ whole genome shotgun (WGS) entry which is preliminary data.</text>
</comment>
<feature type="transmembrane region" description="Helical" evidence="1">
    <location>
        <begin position="149"/>
        <end position="166"/>
    </location>
</feature>
<evidence type="ECO:0000313" key="4">
    <source>
        <dbReference type="Proteomes" id="UP000230052"/>
    </source>
</evidence>
<dbReference type="InterPro" id="IPR002656">
    <property type="entry name" value="Acyl_transf_3_dom"/>
</dbReference>
<dbReference type="PANTHER" id="PTHR37312:SF1">
    <property type="entry name" value="MEMBRANE-BOUND ACYLTRANSFERASE YKRP-RELATED"/>
    <property type="match status" value="1"/>
</dbReference>
<keyword evidence="1" id="KW-0472">Membrane</keyword>
<feature type="transmembrane region" description="Helical" evidence="1">
    <location>
        <begin position="107"/>
        <end position="128"/>
    </location>
</feature>
<feature type="transmembrane region" description="Helical" evidence="1">
    <location>
        <begin position="7"/>
        <end position="25"/>
    </location>
</feature>
<feature type="domain" description="Acyltransferase 3" evidence="2">
    <location>
        <begin position="5"/>
        <end position="292"/>
    </location>
</feature>
<organism evidence="3 4">
    <name type="scientific">Candidatus Aquitaenariimonas noxiae</name>
    <dbReference type="NCBI Taxonomy" id="1974741"/>
    <lineage>
        <taxon>Bacteria</taxon>
        <taxon>Pseudomonadati</taxon>
        <taxon>Candidatus Omnitrophota</taxon>
        <taxon>Candidatus Aquitaenariimonas</taxon>
    </lineage>
</organism>
<dbReference type="InterPro" id="IPR052734">
    <property type="entry name" value="Nod_factor_acetyltransferase"/>
</dbReference>
<proteinExistence type="predicted"/>